<name>A0A8X6SNI4_TRICX</name>
<dbReference type="Proteomes" id="UP000887159">
    <property type="component" value="Unassembled WGS sequence"/>
</dbReference>
<dbReference type="EMBL" id="BMAU01021334">
    <property type="protein sequence ID" value="GFY15406.1"/>
    <property type="molecule type" value="Genomic_DNA"/>
</dbReference>
<dbReference type="AlphaFoldDB" id="A0A8X6SNI4"/>
<organism evidence="1 2">
    <name type="scientific">Trichonephila clavipes</name>
    <name type="common">Golden silk orbweaver</name>
    <name type="synonym">Nephila clavipes</name>
    <dbReference type="NCBI Taxonomy" id="2585209"/>
    <lineage>
        <taxon>Eukaryota</taxon>
        <taxon>Metazoa</taxon>
        <taxon>Ecdysozoa</taxon>
        <taxon>Arthropoda</taxon>
        <taxon>Chelicerata</taxon>
        <taxon>Arachnida</taxon>
        <taxon>Araneae</taxon>
        <taxon>Araneomorphae</taxon>
        <taxon>Entelegynae</taxon>
        <taxon>Araneoidea</taxon>
        <taxon>Nephilidae</taxon>
        <taxon>Trichonephila</taxon>
    </lineage>
</organism>
<reference evidence="1" key="1">
    <citation type="submission" date="2020-08" db="EMBL/GenBank/DDBJ databases">
        <title>Multicomponent nature underlies the extraordinary mechanical properties of spider dragline silk.</title>
        <authorList>
            <person name="Kono N."/>
            <person name="Nakamura H."/>
            <person name="Mori M."/>
            <person name="Yoshida Y."/>
            <person name="Ohtoshi R."/>
            <person name="Malay A.D."/>
            <person name="Moran D.A.P."/>
            <person name="Tomita M."/>
            <person name="Numata K."/>
            <person name="Arakawa K."/>
        </authorList>
    </citation>
    <scope>NUCLEOTIDE SEQUENCE</scope>
</reference>
<gene>
    <name evidence="1" type="ORF">TNCV_1572171</name>
</gene>
<protein>
    <submittedName>
        <fullName evidence="1">Uncharacterized protein</fullName>
    </submittedName>
</protein>
<evidence type="ECO:0000313" key="1">
    <source>
        <dbReference type="EMBL" id="GFY15406.1"/>
    </source>
</evidence>
<sequence>MEMAGHLIWAVDKDPSLLGRNVTGDEKWCVFLRPAIQESIGNFENSAKISETGSKYQANWKLQTFEWVDESERILGICGRSTTSP</sequence>
<evidence type="ECO:0000313" key="2">
    <source>
        <dbReference type="Proteomes" id="UP000887159"/>
    </source>
</evidence>
<accession>A0A8X6SNI4</accession>
<keyword evidence="2" id="KW-1185">Reference proteome</keyword>
<proteinExistence type="predicted"/>
<comment type="caution">
    <text evidence="1">The sequence shown here is derived from an EMBL/GenBank/DDBJ whole genome shotgun (WGS) entry which is preliminary data.</text>
</comment>